<organism evidence="2 3">
    <name type="scientific">Hymenobacter oligotrophus</name>
    <dbReference type="NCBI Taxonomy" id="2319843"/>
    <lineage>
        <taxon>Bacteria</taxon>
        <taxon>Pseudomonadati</taxon>
        <taxon>Bacteroidota</taxon>
        <taxon>Cytophagia</taxon>
        <taxon>Cytophagales</taxon>
        <taxon>Hymenobacteraceae</taxon>
        <taxon>Hymenobacter</taxon>
    </lineage>
</organism>
<gene>
    <name evidence="2" type="ORF">D3Y59_07840</name>
</gene>
<evidence type="ECO:0000256" key="1">
    <source>
        <dbReference type="SAM" id="SignalP"/>
    </source>
</evidence>
<dbReference type="RefSeq" id="WP_119444552.1">
    <property type="nucleotide sequence ID" value="NZ_CP032317.1"/>
</dbReference>
<dbReference type="Proteomes" id="UP000262802">
    <property type="component" value="Chromosome"/>
</dbReference>
<evidence type="ECO:0008006" key="4">
    <source>
        <dbReference type="Google" id="ProtNLM"/>
    </source>
</evidence>
<proteinExistence type="predicted"/>
<accession>A0A3B7QYQ2</accession>
<protein>
    <recommendedName>
        <fullName evidence="4">DUF2946 domain-containing protein</fullName>
    </recommendedName>
</protein>
<evidence type="ECO:0000313" key="3">
    <source>
        <dbReference type="Proteomes" id="UP000262802"/>
    </source>
</evidence>
<dbReference type="AlphaFoldDB" id="A0A3B7QYQ2"/>
<feature type="chain" id="PRO_5017765214" description="DUF2946 domain-containing protein" evidence="1">
    <location>
        <begin position="28"/>
        <end position="154"/>
    </location>
</feature>
<sequence>MKKRSLFLRLTSLWLALLVLTSSVGLTVQQHTCFASGQTQRAVVLTPHHVCAPKADVADAASCNKPAPVAKAEVKDGCCDFSAHHHKVDTSASAGPLLKVVTPALLAVLPQPMWAPQAPAVAAVAPQLTWHAGDTSPPLRAGRALLAFKCTLNV</sequence>
<dbReference type="OrthoDB" id="885235at2"/>
<name>A0A3B7QYQ2_9BACT</name>
<dbReference type="Pfam" id="PF26622">
    <property type="entry name" value="DUF8199"/>
    <property type="match status" value="1"/>
</dbReference>
<keyword evidence="3" id="KW-1185">Reference proteome</keyword>
<dbReference type="InterPro" id="IPR058512">
    <property type="entry name" value="DUF8199"/>
</dbReference>
<feature type="signal peptide" evidence="1">
    <location>
        <begin position="1"/>
        <end position="27"/>
    </location>
</feature>
<evidence type="ECO:0000313" key="2">
    <source>
        <dbReference type="EMBL" id="AYA36974.1"/>
    </source>
</evidence>
<keyword evidence="1" id="KW-0732">Signal</keyword>
<reference evidence="2 3" key="1">
    <citation type="submission" date="2018-09" db="EMBL/GenBank/DDBJ databases">
        <title>Hymenobacter medium sp. nov., isolated from R2A medium.</title>
        <authorList>
            <person name="Yingchao G."/>
        </authorList>
    </citation>
    <scope>NUCLEOTIDE SEQUENCE [LARGE SCALE GENOMIC DNA]</scope>
    <source>
        <strain evidence="3">sh-6</strain>
    </source>
</reference>
<dbReference type="KEGG" id="hyh:D3Y59_07840"/>
<dbReference type="EMBL" id="CP032317">
    <property type="protein sequence ID" value="AYA36974.1"/>
    <property type="molecule type" value="Genomic_DNA"/>
</dbReference>